<gene>
    <name evidence="4" type="ORF">As57867_020917</name>
</gene>
<proteinExistence type="predicted"/>
<name>A0A6A4XUG5_9STRA</name>
<dbReference type="GO" id="GO:0008836">
    <property type="term" value="F:diaminopimelate decarboxylase activity"/>
    <property type="evidence" value="ECO:0007669"/>
    <property type="project" value="TreeGrafter"/>
</dbReference>
<dbReference type="OrthoDB" id="5034579at2759"/>
<dbReference type="Pfam" id="PF02784">
    <property type="entry name" value="Orn_Arg_deC_N"/>
    <property type="match status" value="1"/>
</dbReference>
<reference evidence="4" key="1">
    <citation type="submission" date="2019-06" db="EMBL/GenBank/DDBJ databases">
        <title>Genomics analysis of Aphanomyces spp. identifies a new class of oomycete effector associated with host adaptation.</title>
        <authorList>
            <person name="Gaulin E."/>
        </authorList>
    </citation>
    <scope>NUCLEOTIDE SEQUENCE</scope>
    <source>
        <strain evidence="4">CBS 578.67</strain>
    </source>
</reference>
<comment type="cofactor">
    <cofactor evidence="1">
        <name>pyridoxal 5'-phosphate</name>
        <dbReference type="ChEBI" id="CHEBI:597326"/>
    </cofactor>
</comment>
<feature type="domain" description="Orn/DAP/Arg decarboxylase 2 N-terminal" evidence="3">
    <location>
        <begin position="52"/>
        <end position="153"/>
    </location>
</feature>
<evidence type="ECO:0000256" key="2">
    <source>
        <dbReference type="ARBA" id="ARBA00022898"/>
    </source>
</evidence>
<dbReference type="Gene3D" id="3.20.20.10">
    <property type="entry name" value="Alanine racemase"/>
    <property type="match status" value="1"/>
</dbReference>
<evidence type="ECO:0000256" key="1">
    <source>
        <dbReference type="ARBA" id="ARBA00001933"/>
    </source>
</evidence>
<keyword evidence="2" id="KW-0663">Pyridoxal phosphate</keyword>
<accession>A0A6A4XUG5</accession>
<dbReference type="AlphaFoldDB" id="A0A6A4XUG5"/>
<feature type="non-terminal residue" evidence="4">
    <location>
        <position position="1"/>
    </location>
</feature>
<dbReference type="Gene3D" id="2.40.37.10">
    <property type="entry name" value="Lyase, Ornithine Decarboxylase, Chain A, domain 1"/>
    <property type="match status" value="1"/>
</dbReference>
<dbReference type="GO" id="GO:0009089">
    <property type="term" value="P:lysine biosynthetic process via diaminopimelate"/>
    <property type="evidence" value="ECO:0007669"/>
    <property type="project" value="TreeGrafter"/>
</dbReference>
<evidence type="ECO:0000313" key="4">
    <source>
        <dbReference type="EMBL" id="KAF0687223.1"/>
    </source>
</evidence>
<dbReference type="SUPFAM" id="SSF51419">
    <property type="entry name" value="PLP-binding barrel"/>
    <property type="match status" value="1"/>
</dbReference>
<dbReference type="InterPro" id="IPR029066">
    <property type="entry name" value="PLP-binding_barrel"/>
</dbReference>
<organism evidence="4">
    <name type="scientific">Aphanomyces stellatus</name>
    <dbReference type="NCBI Taxonomy" id="120398"/>
    <lineage>
        <taxon>Eukaryota</taxon>
        <taxon>Sar</taxon>
        <taxon>Stramenopiles</taxon>
        <taxon>Oomycota</taxon>
        <taxon>Saprolegniomycetes</taxon>
        <taxon>Saprolegniales</taxon>
        <taxon>Verrucalvaceae</taxon>
        <taxon>Aphanomyces</taxon>
    </lineage>
</organism>
<dbReference type="PANTHER" id="PTHR43727:SF3">
    <property type="entry name" value="GROUP IV DECARBOXYLASE"/>
    <property type="match status" value="1"/>
</dbReference>
<protein>
    <recommendedName>
        <fullName evidence="3">Orn/DAP/Arg decarboxylase 2 N-terminal domain-containing protein</fullName>
    </recommendedName>
</protein>
<dbReference type="EMBL" id="VJMH01006954">
    <property type="protein sequence ID" value="KAF0687223.1"/>
    <property type="molecule type" value="Genomic_DNA"/>
</dbReference>
<dbReference type="InterPro" id="IPR009006">
    <property type="entry name" value="Ala_racemase/Decarboxylase_C"/>
</dbReference>
<dbReference type="InterPro" id="IPR022644">
    <property type="entry name" value="De-COase2_N"/>
</dbReference>
<dbReference type="SUPFAM" id="SSF50621">
    <property type="entry name" value="Alanine racemase C-terminal domain-like"/>
    <property type="match status" value="1"/>
</dbReference>
<dbReference type="PANTHER" id="PTHR43727">
    <property type="entry name" value="DIAMINOPIMELATE DECARBOXYLASE"/>
    <property type="match status" value="1"/>
</dbReference>
<evidence type="ECO:0000259" key="3">
    <source>
        <dbReference type="Pfam" id="PF02784"/>
    </source>
</evidence>
<sequence length="455" mass="48806">ASGVHASSPLAPARPPSLWNFSVKAAHYSAVVRQLVEDGLVASRTVLYDLDAIDTAFQALVAPFPSHFEHRFTVASCPLAFFLRRAIENDVGLTCTSIVEVQHALRLGCAPHKIVFNSPYKSPHDIAYAINASVEVNADSFDELELIRTHAQQRFQSNFPECTPRYAGELPRIGVRVHACAHEGAAAVGIPLTKANRARLVQAFVDNPWISGLQATTCAGGCGGNSDDPMRQLAHGAAVVCDLANEIDAVVGEDRVQVLHIGGRLAANFDSDDVVPSLSECVEALRADAPKVLERNGRSVVTEFGQYVSAKVGWTIFQVEHVEDVAPSSDASTTTTAVVHAGADLFATLASDGRFQHRLSLFKSDGLSSTADVAPQQLVCFDSDRGVATRPVTTLPRMMRGDLVVLHDTGANAMVQGLGCAPAPPVYGYRKHEDVLKMVLLKPAETPEQVMQAWG</sequence>
<comment type="caution">
    <text evidence="4">The sequence shown here is derived from an EMBL/GenBank/DDBJ whole genome shotgun (WGS) entry which is preliminary data.</text>
</comment>